<protein>
    <submittedName>
        <fullName evidence="1">Uncharacterized protein</fullName>
    </submittedName>
</protein>
<sequence length="209" mass="23488">MTLIIHPVSTLHVTAGTVSSKEKGDVLKVTADLKRNRSPHKDKIELLGKSGRRFGCLTKGHVRKDCKKRTLKHPGMFTCDQTKAAVNNRVQTFQGSSLEPENHHRGAVLARDTQNNHLSAAKRPRKHTYSTQGNLKTVLVLEIEFTANLIAAPRMMNRRSFLLIMNFSVADKFTHKYPPRVCKVYAQETGLLTGKALANLRPQQLTHFN</sequence>
<proteinExistence type="predicted"/>
<reference evidence="1 2" key="1">
    <citation type="journal article" date="2021" name="Sci. Rep.">
        <title>Chromosome anchoring in Senegalese sole (Solea senegalensis) reveals sex-associated markers and genome rearrangements in flatfish.</title>
        <authorList>
            <person name="Guerrero-Cozar I."/>
            <person name="Gomez-Garrido J."/>
            <person name="Berbel C."/>
            <person name="Martinez-Blanch J.F."/>
            <person name="Alioto T."/>
            <person name="Claros M.G."/>
            <person name="Gagnaire P.A."/>
            <person name="Manchado M."/>
        </authorList>
    </citation>
    <scope>NUCLEOTIDE SEQUENCE [LARGE SCALE GENOMIC DNA]</scope>
    <source>
        <strain evidence="1">Sse05_10M</strain>
    </source>
</reference>
<dbReference type="AlphaFoldDB" id="A0AAV6QZ91"/>
<keyword evidence="2" id="KW-1185">Reference proteome</keyword>
<dbReference type="Proteomes" id="UP000693946">
    <property type="component" value="Linkage Group LG21"/>
</dbReference>
<accession>A0AAV6QZ91</accession>
<name>A0AAV6QZ91_SOLSE</name>
<organism evidence="1 2">
    <name type="scientific">Solea senegalensis</name>
    <name type="common">Senegalese sole</name>
    <dbReference type="NCBI Taxonomy" id="28829"/>
    <lineage>
        <taxon>Eukaryota</taxon>
        <taxon>Metazoa</taxon>
        <taxon>Chordata</taxon>
        <taxon>Craniata</taxon>
        <taxon>Vertebrata</taxon>
        <taxon>Euteleostomi</taxon>
        <taxon>Actinopterygii</taxon>
        <taxon>Neopterygii</taxon>
        <taxon>Teleostei</taxon>
        <taxon>Neoteleostei</taxon>
        <taxon>Acanthomorphata</taxon>
        <taxon>Carangaria</taxon>
        <taxon>Pleuronectiformes</taxon>
        <taxon>Pleuronectoidei</taxon>
        <taxon>Soleidae</taxon>
        <taxon>Solea</taxon>
    </lineage>
</organism>
<gene>
    <name evidence="1" type="ORF">JOB18_015064</name>
</gene>
<evidence type="ECO:0000313" key="2">
    <source>
        <dbReference type="Proteomes" id="UP000693946"/>
    </source>
</evidence>
<dbReference type="EMBL" id="JAGKHQ010000014">
    <property type="protein sequence ID" value="KAG7498614.1"/>
    <property type="molecule type" value="Genomic_DNA"/>
</dbReference>
<evidence type="ECO:0000313" key="1">
    <source>
        <dbReference type="EMBL" id="KAG7498614.1"/>
    </source>
</evidence>
<comment type="caution">
    <text evidence="1">The sequence shown here is derived from an EMBL/GenBank/DDBJ whole genome shotgun (WGS) entry which is preliminary data.</text>
</comment>